<sequence length="176" mass="20185">MPITSFDELFEKLKVENQKLKEENQRSTTTIMNTLTNIQDEQAKINTRINDLENKVKKSGEECTKRTKAISDDMKDIQSMHTQRMRIGKPADGKTRPLRVQLNSNNEVHAAMQNAKLLKDIQEFNGIYARMDQTKQQQQERKKYISSKRAADSDDEDMEYAGPASKQRAVDTASST</sequence>
<organism evidence="3 4">
    <name type="scientific">Orchesella dallaii</name>
    <dbReference type="NCBI Taxonomy" id="48710"/>
    <lineage>
        <taxon>Eukaryota</taxon>
        <taxon>Metazoa</taxon>
        <taxon>Ecdysozoa</taxon>
        <taxon>Arthropoda</taxon>
        <taxon>Hexapoda</taxon>
        <taxon>Collembola</taxon>
        <taxon>Entomobryomorpha</taxon>
        <taxon>Entomobryoidea</taxon>
        <taxon>Orchesellidae</taxon>
        <taxon>Orchesellinae</taxon>
        <taxon>Orchesella</taxon>
    </lineage>
</organism>
<dbReference type="Proteomes" id="UP001642540">
    <property type="component" value="Unassembled WGS sequence"/>
</dbReference>
<dbReference type="EMBL" id="CAXLJM020000138">
    <property type="protein sequence ID" value="CAL8140559.1"/>
    <property type="molecule type" value="Genomic_DNA"/>
</dbReference>
<protein>
    <submittedName>
        <fullName evidence="3">Uncharacterized protein</fullName>
    </submittedName>
</protein>
<evidence type="ECO:0000256" key="2">
    <source>
        <dbReference type="SAM" id="MobiDB-lite"/>
    </source>
</evidence>
<feature type="region of interest" description="Disordered" evidence="2">
    <location>
        <begin position="133"/>
        <end position="176"/>
    </location>
</feature>
<comment type="caution">
    <text evidence="3">The sequence shown here is derived from an EMBL/GenBank/DDBJ whole genome shotgun (WGS) entry which is preliminary data.</text>
</comment>
<feature type="coiled-coil region" evidence="1">
    <location>
        <begin position="3"/>
        <end position="62"/>
    </location>
</feature>
<name>A0ABP1S0P6_9HEXA</name>
<evidence type="ECO:0000313" key="3">
    <source>
        <dbReference type="EMBL" id="CAL8140559.1"/>
    </source>
</evidence>
<proteinExistence type="predicted"/>
<keyword evidence="1" id="KW-0175">Coiled coil</keyword>
<accession>A0ABP1S0P6</accession>
<keyword evidence="4" id="KW-1185">Reference proteome</keyword>
<evidence type="ECO:0000256" key="1">
    <source>
        <dbReference type="SAM" id="Coils"/>
    </source>
</evidence>
<reference evidence="3 4" key="1">
    <citation type="submission" date="2024-08" db="EMBL/GenBank/DDBJ databases">
        <authorList>
            <person name="Cucini C."/>
            <person name="Frati F."/>
        </authorList>
    </citation>
    <scope>NUCLEOTIDE SEQUENCE [LARGE SCALE GENOMIC DNA]</scope>
</reference>
<gene>
    <name evidence="3" type="ORF">ODALV1_LOCUS28331</name>
</gene>
<evidence type="ECO:0000313" key="4">
    <source>
        <dbReference type="Proteomes" id="UP001642540"/>
    </source>
</evidence>